<name>A0A8X7CAJ7_9ARAC</name>
<protein>
    <submittedName>
        <fullName evidence="1">Uncharacterized protein</fullName>
    </submittedName>
</protein>
<dbReference type="Proteomes" id="UP000886998">
    <property type="component" value="Unassembled WGS sequence"/>
</dbReference>
<organism evidence="1 2">
    <name type="scientific">Trichonephila inaurata madagascariensis</name>
    <dbReference type="NCBI Taxonomy" id="2747483"/>
    <lineage>
        <taxon>Eukaryota</taxon>
        <taxon>Metazoa</taxon>
        <taxon>Ecdysozoa</taxon>
        <taxon>Arthropoda</taxon>
        <taxon>Chelicerata</taxon>
        <taxon>Arachnida</taxon>
        <taxon>Araneae</taxon>
        <taxon>Araneomorphae</taxon>
        <taxon>Entelegynae</taxon>
        <taxon>Araneoidea</taxon>
        <taxon>Nephilidae</taxon>
        <taxon>Trichonephila</taxon>
        <taxon>Trichonephila inaurata</taxon>
    </lineage>
</organism>
<evidence type="ECO:0000313" key="1">
    <source>
        <dbReference type="EMBL" id="GFY59748.1"/>
    </source>
</evidence>
<reference evidence="1" key="1">
    <citation type="submission" date="2020-08" db="EMBL/GenBank/DDBJ databases">
        <title>Multicomponent nature underlies the extraordinary mechanical properties of spider dragline silk.</title>
        <authorList>
            <person name="Kono N."/>
            <person name="Nakamura H."/>
            <person name="Mori M."/>
            <person name="Yoshida Y."/>
            <person name="Ohtoshi R."/>
            <person name="Malay A.D."/>
            <person name="Moran D.A.P."/>
            <person name="Tomita M."/>
            <person name="Numata K."/>
            <person name="Arakawa K."/>
        </authorList>
    </citation>
    <scope>NUCLEOTIDE SEQUENCE</scope>
</reference>
<evidence type="ECO:0000313" key="2">
    <source>
        <dbReference type="Proteomes" id="UP000886998"/>
    </source>
</evidence>
<keyword evidence="2" id="KW-1185">Reference proteome</keyword>
<dbReference type="AlphaFoldDB" id="A0A8X7CAJ7"/>
<feature type="non-terminal residue" evidence="1">
    <location>
        <position position="1"/>
    </location>
</feature>
<dbReference type="EMBL" id="BMAV01012782">
    <property type="protein sequence ID" value="GFY59748.1"/>
    <property type="molecule type" value="Genomic_DNA"/>
</dbReference>
<proteinExistence type="predicted"/>
<accession>A0A8X7CAJ7</accession>
<gene>
    <name evidence="1" type="ORF">TNIN_493611</name>
</gene>
<comment type="caution">
    <text evidence="1">The sequence shown here is derived from an EMBL/GenBank/DDBJ whole genome shotgun (WGS) entry which is preliminary data.</text>
</comment>
<sequence length="69" mass="7900">RISNNLNRDKKMIPHRTDMSFIKLPHHVSQSDLSSNSQYFGSTEFGGTEVFELTNNPTDPLNKITKHLN</sequence>